<dbReference type="SUPFAM" id="SSF49265">
    <property type="entry name" value="Fibronectin type III"/>
    <property type="match status" value="1"/>
</dbReference>
<evidence type="ECO:0000256" key="2">
    <source>
        <dbReference type="ARBA" id="ARBA00022722"/>
    </source>
</evidence>
<dbReference type="EMBL" id="JAVTTO010000002">
    <property type="protein sequence ID" value="MDT7832133.1"/>
    <property type="molecule type" value="Genomic_DNA"/>
</dbReference>
<dbReference type="Pfam" id="PF00041">
    <property type="entry name" value="fn3"/>
    <property type="match status" value="2"/>
</dbReference>
<evidence type="ECO:0000313" key="10">
    <source>
        <dbReference type="Proteomes" id="UP001257277"/>
    </source>
</evidence>
<feature type="signal peptide" evidence="6">
    <location>
        <begin position="1"/>
        <end position="19"/>
    </location>
</feature>
<keyword evidence="10" id="KW-1185">Reference proteome</keyword>
<dbReference type="Pfam" id="PF18962">
    <property type="entry name" value="Por_Secre_tail"/>
    <property type="match status" value="1"/>
</dbReference>
<dbReference type="InterPro" id="IPR007346">
    <property type="entry name" value="Endonuclease-I"/>
</dbReference>
<keyword evidence="2" id="KW-0540">Nuclease</keyword>
<feature type="domain" description="LTD" evidence="8">
    <location>
        <begin position="455"/>
        <end position="622"/>
    </location>
</feature>
<evidence type="ECO:0000256" key="1">
    <source>
        <dbReference type="ARBA" id="ARBA00006429"/>
    </source>
</evidence>
<reference evidence="9 10" key="1">
    <citation type="submission" date="2023-09" db="EMBL/GenBank/DDBJ databases">
        <title>Novel taxa isolated from Blanes Bay.</title>
        <authorList>
            <person name="Rey-Velasco X."/>
            <person name="Lucena T."/>
        </authorList>
    </citation>
    <scope>NUCLEOTIDE SEQUENCE [LARGE SCALE GENOMIC DNA]</scope>
    <source>
        <strain evidence="9 10">S356</strain>
    </source>
</reference>
<evidence type="ECO:0000256" key="5">
    <source>
        <dbReference type="SAM" id="MobiDB-lite"/>
    </source>
</evidence>
<feature type="domain" description="Fibronectin type-III" evidence="7">
    <location>
        <begin position="376"/>
        <end position="462"/>
    </location>
</feature>
<evidence type="ECO:0000259" key="8">
    <source>
        <dbReference type="PROSITE" id="PS51841"/>
    </source>
</evidence>
<feature type="chain" id="PRO_5045135684" evidence="6">
    <location>
        <begin position="20"/>
        <end position="713"/>
    </location>
</feature>
<dbReference type="SMART" id="SM00060">
    <property type="entry name" value="FN3"/>
    <property type="match status" value="2"/>
</dbReference>
<dbReference type="PANTHER" id="PTHR33607:SF2">
    <property type="entry name" value="ENDONUCLEASE-1"/>
    <property type="match status" value="1"/>
</dbReference>
<comment type="similarity">
    <text evidence="1">Belongs to the EndA/NucM nuclease family.</text>
</comment>
<evidence type="ECO:0000259" key="7">
    <source>
        <dbReference type="PROSITE" id="PS50853"/>
    </source>
</evidence>
<evidence type="ECO:0000313" key="9">
    <source>
        <dbReference type="EMBL" id="MDT7832133.1"/>
    </source>
</evidence>
<proteinExistence type="inferred from homology"/>
<sequence>MLKRILSTILIVLSSYAFSQEAYYNGLDLNLTGVALKNVLATKIINTHTNSLSYSPGIWNASMATDVNPTNSAEVLLIYGWENGSDGDSNNDRERGINDTCGGGSCIGLWNREHVFANSLADPDLDASGTSGPPYADAHNLRPCDSPTNSSRGNKKFAIGSGNSGAVNDGWYPGDEWKGDVARMIMYMYLRYGNQCKPTFVGVGSSTGTPDDMIDLFLQWNVDDPVSDFERQRNTYHENTGNTYAQGNRNPFIDNPRLATRIWGGPEAEDTWGIYTSVDSEAPTVPTNVTVSNETTFSLDISWTASTDNVGVTSYEIYVDGNLSTAVSSTSTTLSNLNSNTTYAIRVSAKDLADNASAQSTAVNGTTLEDTEAPTVPTNVAISNETDTAFSITWTASTDNTAVTGYDVYLDGNLEGSTTTATMYDVSGLTASTTYAVTVKAKDAVGNQSAASTPVNGTTNASSSGNELFFSEYIEGSGNNKAIEIANITGSTIDLSLYNLRRQSNGSGSWSTRYDLSGMLTSGDVVVVINGAAIDATILAEADITVPNNGTAPFGEPLNFNGNDPVGLFKDNALIDIIGVFDGGTGNFAQNTTLRRKSSVTGPTTTFDEANEWDSFPVDTVDDLGSYTSTASLGDDTLDSFKIFPNPVSGNTIHISTTKTLKVSIYNLIGKKILEGTLDQVNDTIDVSSLKSGVYIINATTDTGAVSKKFIKI</sequence>
<dbReference type="InterPro" id="IPR036116">
    <property type="entry name" value="FN3_sf"/>
</dbReference>
<dbReference type="PROSITE" id="PS51841">
    <property type="entry name" value="LTD"/>
    <property type="match status" value="1"/>
</dbReference>
<protein>
    <submittedName>
        <fullName evidence="9">Endonuclease</fullName>
    </submittedName>
</protein>
<gene>
    <name evidence="9" type="ORF">RQM59_07055</name>
</gene>
<dbReference type="InterPro" id="IPR044925">
    <property type="entry name" value="His-Me_finger_sf"/>
</dbReference>
<feature type="domain" description="Fibronectin type-III" evidence="7">
    <location>
        <begin position="285"/>
        <end position="370"/>
    </location>
</feature>
<organism evidence="9 10">
    <name type="scientific">Asprobacillus argus</name>
    <dbReference type="NCBI Taxonomy" id="3076534"/>
    <lineage>
        <taxon>Bacteria</taxon>
        <taxon>Pseudomonadati</taxon>
        <taxon>Bacteroidota</taxon>
        <taxon>Flavobacteriia</taxon>
        <taxon>Flavobacteriales</taxon>
        <taxon>Flavobacteriaceae</taxon>
        <taxon>Asprobacillus</taxon>
    </lineage>
</organism>
<dbReference type="InterPro" id="IPR001322">
    <property type="entry name" value="Lamin_tail_dom"/>
</dbReference>
<dbReference type="CDD" id="cd00063">
    <property type="entry name" value="FN3"/>
    <property type="match status" value="2"/>
</dbReference>
<dbReference type="PANTHER" id="PTHR33607">
    <property type="entry name" value="ENDONUCLEASE-1"/>
    <property type="match status" value="1"/>
</dbReference>
<dbReference type="InterPro" id="IPR026444">
    <property type="entry name" value="Secre_tail"/>
</dbReference>
<keyword evidence="3 6" id="KW-0732">Signal</keyword>
<comment type="caution">
    <text evidence="9">The sequence shown here is derived from an EMBL/GenBank/DDBJ whole genome shotgun (WGS) entry which is preliminary data.</text>
</comment>
<evidence type="ECO:0000256" key="4">
    <source>
        <dbReference type="ARBA" id="ARBA00022801"/>
    </source>
</evidence>
<dbReference type="PROSITE" id="PS50853">
    <property type="entry name" value="FN3"/>
    <property type="match status" value="2"/>
</dbReference>
<dbReference type="InterPro" id="IPR013783">
    <property type="entry name" value="Ig-like_fold"/>
</dbReference>
<keyword evidence="9" id="KW-0255">Endonuclease</keyword>
<evidence type="ECO:0000256" key="6">
    <source>
        <dbReference type="SAM" id="SignalP"/>
    </source>
</evidence>
<keyword evidence="4" id="KW-0378">Hydrolase</keyword>
<evidence type="ECO:0000256" key="3">
    <source>
        <dbReference type="ARBA" id="ARBA00022729"/>
    </source>
</evidence>
<dbReference type="InterPro" id="IPR003961">
    <property type="entry name" value="FN3_dom"/>
</dbReference>
<feature type="region of interest" description="Disordered" evidence="5">
    <location>
        <begin position="122"/>
        <end position="159"/>
    </location>
</feature>
<dbReference type="GO" id="GO:0004519">
    <property type="term" value="F:endonuclease activity"/>
    <property type="evidence" value="ECO:0007669"/>
    <property type="project" value="UniProtKB-KW"/>
</dbReference>
<dbReference type="Pfam" id="PF00932">
    <property type="entry name" value="LTD"/>
    <property type="match status" value="1"/>
</dbReference>
<accession>A0ABU3LG68</accession>
<dbReference type="Pfam" id="PF04231">
    <property type="entry name" value="Endonuclease_1"/>
    <property type="match status" value="1"/>
</dbReference>
<dbReference type="NCBIfam" id="TIGR04183">
    <property type="entry name" value="Por_Secre_tail"/>
    <property type="match status" value="1"/>
</dbReference>
<name>A0ABU3LG68_9FLAO</name>
<dbReference type="Gene3D" id="2.60.40.10">
    <property type="entry name" value="Immunoglobulins"/>
    <property type="match status" value="2"/>
</dbReference>
<dbReference type="Proteomes" id="UP001257277">
    <property type="component" value="Unassembled WGS sequence"/>
</dbReference>
<dbReference type="SUPFAM" id="SSF54060">
    <property type="entry name" value="His-Me finger endonucleases"/>
    <property type="match status" value="1"/>
</dbReference>
<dbReference type="RefSeq" id="WP_349241384.1">
    <property type="nucleotide sequence ID" value="NZ_JAVTTO010000002.1"/>
</dbReference>